<reference evidence="2" key="2">
    <citation type="journal article" date="2015" name="Data Brief">
        <title>Shoot transcriptome of the giant reed, Arundo donax.</title>
        <authorList>
            <person name="Barrero R.A."/>
            <person name="Guerrero F.D."/>
            <person name="Moolhuijzen P."/>
            <person name="Goolsby J.A."/>
            <person name="Tidwell J."/>
            <person name="Bellgard S.E."/>
            <person name="Bellgard M.I."/>
        </authorList>
    </citation>
    <scope>NUCLEOTIDE SEQUENCE</scope>
    <source>
        <tissue evidence="2">Shoot tissue taken approximately 20 cm above the soil surface</tissue>
    </source>
</reference>
<dbReference type="AlphaFoldDB" id="A0A0A9ELM6"/>
<sequence>MGPWFCTSTSAGNLSCSHPSAPMSSTW</sequence>
<proteinExistence type="predicted"/>
<dbReference type="EMBL" id="GBRH01159282">
    <property type="protein sequence ID" value="JAE38614.1"/>
    <property type="molecule type" value="Transcribed_RNA"/>
</dbReference>
<reference evidence="2" key="1">
    <citation type="submission" date="2014-09" db="EMBL/GenBank/DDBJ databases">
        <authorList>
            <person name="Magalhaes I.L.F."/>
            <person name="Oliveira U."/>
            <person name="Santos F.R."/>
            <person name="Vidigal T.H.D.A."/>
            <person name="Brescovit A.D."/>
            <person name="Santos A.J."/>
        </authorList>
    </citation>
    <scope>NUCLEOTIDE SEQUENCE</scope>
    <source>
        <tissue evidence="2">Shoot tissue taken approximately 20 cm above the soil surface</tissue>
    </source>
</reference>
<name>A0A0A9ELM6_ARUDO</name>
<feature type="region of interest" description="Disordered" evidence="1">
    <location>
        <begin position="1"/>
        <end position="27"/>
    </location>
</feature>
<evidence type="ECO:0000313" key="2">
    <source>
        <dbReference type="EMBL" id="JAD98755.1"/>
    </source>
</evidence>
<evidence type="ECO:0000256" key="1">
    <source>
        <dbReference type="SAM" id="MobiDB-lite"/>
    </source>
</evidence>
<organism evidence="2">
    <name type="scientific">Arundo donax</name>
    <name type="common">Giant reed</name>
    <name type="synonym">Donax arundinaceus</name>
    <dbReference type="NCBI Taxonomy" id="35708"/>
    <lineage>
        <taxon>Eukaryota</taxon>
        <taxon>Viridiplantae</taxon>
        <taxon>Streptophyta</taxon>
        <taxon>Embryophyta</taxon>
        <taxon>Tracheophyta</taxon>
        <taxon>Spermatophyta</taxon>
        <taxon>Magnoliopsida</taxon>
        <taxon>Liliopsida</taxon>
        <taxon>Poales</taxon>
        <taxon>Poaceae</taxon>
        <taxon>PACMAD clade</taxon>
        <taxon>Arundinoideae</taxon>
        <taxon>Arundineae</taxon>
        <taxon>Arundo</taxon>
    </lineage>
</organism>
<accession>A0A0A9ELM6</accession>
<dbReference type="EMBL" id="GBRH01199140">
    <property type="protein sequence ID" value="JAD98755.1"/>
    <property type="molecule type" value="Transcribed_RNA"/>
</dbReference>
<protein>
    <submittedName>
        <fullName evidence="2">Uncharacterized protein</fullName>
    </submittedName>
</protein>